<dbReference type="Pfam" id="PF08574">
    <property type="entry name" value="Iwr1"/>
    <property type="match status" value="1"/>
</dbReference>
<dbReference type="Proteomes" id="UP000307173">
    <property type="component" value="Unassembled WGS sequence"/>
</dbReference>
<feature type="domain" description="Transcription factor Iwr1" evidence="3">
    <location>
        <begin position="178"/>
        <end position="243"/>
    </location>
</feature>
<organism evidence="4 5">
    <name type="scientific">Pichia inconspicua</name>
    <dbReference type="NCBI Taxonomy" id="52247"/>
    <lineage>
        <taxon>Eukaryota</taxon>
        <taxon>Fungi</taxon>
        <taxon>Dikarya</taxon>
        <taxon>Ascomycota</taxon>
        <taxon>Saccharomycotina</taxon>
        <taxon>Pichiomycetes</taxon>
        <taxon>Pichiales</taxon>
        <taxon>Pichiaceae</taxon>
        <taxon>Pichia</taxon>
    </lineage>
</organism>
<gene>
    <name evidence="4" type="ORF">CANINC_001137</name>
</gene>
<feature type="compositionally biased region" description="Acidic residues" evidence="2">
    <location>
        <begin position="222"/>
        <end position="231"/>
    </location>
</feature>
<feature type="compositionally biased region" description="Basic and acidic residues" evidence="2">
    <location>
        <begin position="148"/>
        <end position="159"/>
    </location>
</feature>
<evidence type="ECO:0000256" key="1">
    <source>
        <dbReference type="ARBA" id="ARBA00010218"/>
    </source>
</evidence>
<feature type="region of interest" description="Disordered" evidence="2">
    <location>
        <begin position="130"/>
        <end position="159"/>
    </location>
</feature>
<dbReference type="InterPro" id="IPR040150">
    <property type="entry name" value="Iwr1"/>
</dbReference>
<dbReference type="GO" id="GO:0005737">
    <property type="term" value="C:cytoplasm"/>
    <property type="evidence" value="ECO:0007669"/>
    <property type="project" value="TreeGrafter"/>
</dbReference>
<feature type="region of interest" description="Disordered" evidence="2">
    <location>
        <begin position="222"/>
        <end position="246"/>
    </location>
</feature>
<dbReference type="PANTHER" id="PTHR28063">
    <property type="entry name" value="RNA POLYMERASE II NUCLEAR LOCALIZATION PROTEIN IWR1"/>
    <property type="match status" value="1"/>
</dbReference>
<feature type="region of interest" description="Disordered" evidence="2">
    <location>
        <begin position="60"/>
        <end position="98"/>
    </location>
</feature>
<protein>
    <recommendedName>
        <fullName evidence="3">Transcription factor Iwr1 domain-containing protein</fullName>
    </recommendedName>
</protein>
<feature type="compositionally biased region" description="Acidic residues" evidence="2">
    <location>
        <begin position="315"/>
        <end position="326"/>
    </location>
</feature>
<proteinExistence type="inferred from homology"/>
<feature type="compositionally biased region" description="Polar residues" evidence="2">
    <location>
        <begin position="78"/>
        <end position="98"/>
    </location>
</feature>
<dbReference type="GO" id="GO:0006606">
    <property type="term" value="P:protein import into nucleus"/>
    <property type="evidence" value="ECO:0007669"/>
    <property type="project" value="InterPro"/>
</dbReference>
<feature type="region of interest" description="Disordered" evidence="2">
    <location>
        <begin position="310"/>
        <end position="338"/>
    </location>
</feature>
<accession>A0A4T0X5I5</accession>
<evidence type="ECO:0000259" key="3">
    <source>
        <dbReference type="Pfam" id="PF08574"/>
    </source>
</evidence>
<comment type="caution">
    <text evidence="4">The sequence shown here is derived from an EMBL/GenBank/DDBJ whole genome shotgun (WGS) entry which is preliminary data.</text>
</comment>
<evidence type="ECO:0000313" key="4">
    <source>
        <dbReference type="EMBL" id="TID30257.1"/>
    </source>
</evidence>
<name>A0A4T0X5I5_9ASCO</name>
<dbReference type="STRING" id="52247.A0A4T0X5I5"/>
<dbReference type="EMBL" id="SELW01000166">
    <property type="protein sequence ID" value="TID30257.1"/>
    <property type="molecule type" value="Genomic_DNA"/>
</dbReference>
<sequence>MQEPPQILRVKRKRTEDPLQALVIETSKRQIKRPKYVFRLKRTEEKDIQDFTAVLTASNSSKDNKPVFNLPARKKSVSDNNGTILNGGSRGSISEGSQDHASNIVDEQPMELNPQLLEMLNDYLKDNDETAINNHVKPPKRRQSSISQERELNGRPNFDKEQMLRNAIAIDEDDNNDSDYVYDVYYRDKAINDQWNNGKIGYIRFEDDDDANFFDEQDELMMNTDDEDSNDENFYRNDYPDDEDAGYEEEAELESLGLAEPSDDQDDEFDILNDKRRFSRQDFLRTEGLNGLSADDLENLTTQIDEKQVWRNTDDVLEDDNDDPDGDYSRSNEDDDAMEMDSYADTDHFNESDAGFERNEFFKSDKDDPMAIHRDRIFGKLQDMIHKKS</sequence>
<dbReference type="AlphaFoldDB" id="A0A4T0X5I5"/>
<reference evidence="4 5" key="1">
    <citation type="journal article" date="2019" name="Front. Genet.">
        <title>Whole-Genome Sequencing of the Opportunistic Yeast Pathogen Candida inconspicua Uncovers Its Hybrid Origin.</title>
        <authorList>
            <person name="Mixao V."/>
            <person name="Hansen A.P."/>
            <person name="Saus E."/>
            <person name="Boekhout T."/>
            <person name="Lass-Florl C."/>
            <person name="Gabaldon T."/>
        </authorList>
    </citation>
    <scope>NUCLEOTIDE SEQUENCE [LARGE SCALE GENOMIC DNA]</scope>
    <source>
        <strain evidence="4 5">CBS 180</strain>
    </source>
</reference>
<dbReference type="PANTHER" id="PTHR28063:SF1">
    <property type="entry name" value="RNA POLYMERASE II NUCLEAR LOCALIZATION PROTEIN IWR1"/>
    <property type="match status" value="1"/>
</dbReference>
<evidence type="ECO:0000256" key="2">
    <source>
        <dbReference type="SAM" id="MobiDB-lite"/>
    </source>
</evidence>
<dbReference type="InterPro" id="IPR013883">
    <property type="entry name" value="TF_Iwr1_dom"/>
</dbReference>
<comment type="similarity">
    <text evidence="1">Belongs to the IWR1/SLC7A6OS family.</text>
</comment>
<dbReference type="OrthoDB" id="6255506at2759"/>
<keyword evidence="5" id="KW-1185">Reference proteome</keyword>
<evidence type="ECO:0000313" key="5">
    <source>
        <dbReference type="Proteomes" id="UP000307173"/>
    </source>
</evidence>